<proteinExistence type="predicted"/>
<name>A0A1I7WAG8_HETBA</name>
<dbReference type="WBParaSite" id="Hba_01673">
    <property type="protein sequence ID" value="Hba_01673"/>
    <property type="gene ID" value="Hba_01673"/>
</dbReference>
<sequence>MHYGGSGGCMKFPACVLAQKKRRKRHALKVEQYHRYHYLNLYKCINY</sequence>
<dbReference type="AlphaFoldDB" id="A0A1I7WAG8"/>
<evidence type="ECO:0000313" key="1">
    <source>
        <dbReference type="Proteomes" id="UP000095283"/>
    </source>
</evidence>
<reference evidence="2" key="1">
    <citation type="submission" date="2016-11" db="UniProtKB">
        <authorList>
            <consortium name="WormBaseParasite"/>
        </authorList>
    </citation>
    <scope>IDENTIFICATION</scope>
</reference>
<evidence type="ECO:0000313" key="2">
    <source>
        <dbReference type="WBParaSite" id="Hba_01673"/>
    </source>
</evidence>
<keyword evidence="1" id="KW-1185">Reference proteome</keyword>
<accession>A0A1I7WAG8</accession>
<dbReference type="Proteomes" id="UP000095283">
    <property type="component" value="Unplaced"/>
</dbReference>
<organism evidence="1 2">
    <name type="scientific">Heterorhabditis bacteriophora</name>
    <name type="common">Entomopathogenic nematode worm</name>
    <dbReference type="NCBI Taxonomy" id="37862"/>
    <lineage>
        <taxon>Eukaryota</taxon>
        <taxon>Metazoa</taxon>
        <taxon>Ecdysozoa</taxon>
        <taxon>Nematoda</taxon>
        <taxon>Chromadorea</taxon>
        <taxon>Rhabditida</taxon>
        <taxon>Rhabditina</taxon>
        <taxon>Rhabditomorpha</taxon>
        <taxon>Strongyloidea</taxon>
        <taxon>Heterorhabditidae</taxon>
        <taxon>Heterorhabditis</taxon>
    </lineage>
</organism>
<protein>
    <submittedName>
        <fullName evidence="2">Zf-C4_Topoisom domain-containing protein</fullName>
    </submittedName>
</protein>